<dbReference type="AlphaFoldDB" id="A0A2W7MG10"/>
<dbReference type="OrthoDB" id="9762066at2"/>
<sequence>MPQHAEKEITEPTLLCDEKGNLNPKAIGFAKKPLIESNLKGHYMRKKKWNYWCVFGDEILFSATISHLDYAAVCFVYFLNYETQRYVEKTVTIPLGNKVKMPTHVLESVQVHSKEMSIQLLYMQNETHMTITIPDFDGELLHADLHISHPPEDDSLNVVIPWNRTQFQFTAKHHILPTKGFVKFGEARYAFQDEDNYAVLDYGRGIWPRQANWNWGFASQRVGTRRIGLNFGGKWTDGTGMTENAIIIDGKLTKIHEDVLFDYNPTNFMLPWHVKSKFTHEVNLTFTPFFHRVAKTDIKLISSEVNQMMGYYNGIIRLENGPTLYIREMLGCIEEHKAKW</sequence>
<comment type="caution">
    <text evidence="1">The sequence shown here is derived from an EMBL/GenBank/DDBJ whole genome shotgun (WGS) entry which is preliminary data.</text>
</comment>
<name>A0A2W7MG10_9BACI</name>
<keyword evidence="2" id="KW-1185">Reference proteome</keyword>
<organism evidence="1 2">
    <name type="scientific">Psychrobacillus insolitus</name>
    <dbReference type="NCBI Taxonomy" id="1461"/>
    <lineage>
        <taxon>Bacteria</taxon>
        <taxon>Bacillati</taxon>
        <taxon>Bacillota</taxon>
        <taxon>Bacilli</taxon>
        <taxon>Bacillales</taxon>
        <taxon>Bacillaceae</taxon>
        <taxon>Psychrobacillus</taxon>
    </lineage>
</organism>
<dbReference type="Pfam" id="PF10974">
    <property type="entry name" value="DUF2804"/>
    <property type="match status" value="1"/>
</dbReference>
<dbReference type="RefSeq" id="WP_111439227.1">
    <property type="nucleotide sequence ID" value="NZ_QKZI01000002.1"/>
</dbReference>
<dbReference type="Proteomes" id="UP000248646">
    <property type="component" value="Unassembled WGS sequence"/>
</dbReference>
<dbReference type="EMBL" id="QKZI01000002">
    <property type="protein sequence ID" value="PZX05783.1"/>
    <property type="molecule type" value="Genomic_DNA"/>
</dbReference>
<dbReference type="PANTHER" id="PTHR35868">
    <property type="entry name" value="DUF2804 DOMAIN-CONTAINING PROTEIN-RELATED"/>
    <property type="match status" value="1"/>
</dbReference>
<accession>A0A2W7MG10</accession>
<evidence type="ECO:0000313" key="1">
    <source>
        <dbReference type="EMBL" id="PZX05783.1"/>
    </source>
</evidence>
<reference evidence="1 2" key="1">
    <citation type="submission" date="2018-06" db="EMBL/GenBank/DDBJ databases">
        <title>Genomic Encyclopedia of Type Strains, Phase IV (KMG-IV): sequencing the most valuable type-strain genomes for metagenomic binning, comparative biology and taxonomic classification.</title>
        <authorList>
            <person name="Goeker M."/>
        </authorList>
    </citation>
    <scope>NUCLEOTIDE SEQUENCE [LARGE SCALE GENOMIC DNA]</scope>
    <source>
        <strain evidence="1 2">DSM 5</strain>
    </source>
</reference>
<evidence type="ECO:0000313" key="2">
    <source>
        <dbReference type="Proteomes" id="UP000248646"/>
    </source>
</evidence>
<proteinExistence type="predicted"/>
<dbReference type="PANTHER" id="PTHR35868:SF3">
    <property type="entry name" value="DUF2804 DOMAIN-CONTAINING PROTEIN"/>
    <property type="match status" value="1"/>
</dbReference>
<gene>
    <name evidence="1" type="ORF">C7437_102247</name>
</gene>
<protein>
    <submittedName>
        <fullName evidence="1">Uncharacterized protein DUF2804</fullName>
    </submittedName>
</protein>
<dbReference type="InterPro" id="IPR021243">
    <property type="entry name" value="DUF2804"/>
</dbReference>